<dbReference type="AlphaFoldDB" id="A0A2N9FZM3"/>
<dbReference type="InterPro" id="IPR050588">
    <property type="entry name" value="WNK_Ser-Thr_kinase"/>
</dbReference>
<keyword evidence="3" id="KW-0808">Transferase</keyword>
<dbReference type="EMBL" id="OIVN01001324">
    <property type="protein sequence ID" value="SPC92615.1"/>
    <property type="molecule type" value="Genomic_DNA"/>
</dbReference>
<dbReference type="InterPro" id="IPR008271">
    <property type="entry name" value="Ser/Thr_kinase_AS"/>
</dbReference>
<keyword evidence="4" id="KW-0547">Nucleotide-binding</keyword>
<evidence type="ECO:0000256" key="2">
    <source>
        <dbReference type="ARBA" id="ARBA00022527"/>
    </source>
</evidence>
<dbReference type="CDD" id="cd13983">
    <property type="entry name" value="STKc_WNK"/>
    <property type="match status" value="1"/>
</dbReference>
<comment type="catalytic activity">
    <reaction evidence="8">
        <text>L-seryl-[protein] + ATP = O-phospho-L-seryl-[protein] + ADP + H(+)</text>
        <dbReference type="Rhea" id="RHEA:17989"/>
        <dbReference type="Rhea" id="RHEA-COMP:9863"/>
        <dbReference type="Rhea" id="RHEA-COMP:11604"/>
        <dbReference type="ChEBI" id="CHEBI:15378"/>
        <dbReference type="ChEBI" id="CHEBI:29999"/>
        <dbReference type="ChEBI" id="CHEBI:30616"/>
        <dbReference type="ChEBI" id="CHEBI:83421"/>
        <dbReference type="ChEBI" id="CHEBI:456216"/>
        <dbReference type="EC" id="2.7.11.1"/>
    </reaction>
</comment>
<sequence length="660" mass="74081">MGFGASLRCVQSKVEEIEAVEKDPTGRYARYDEVLGRGAFKTVYKAFDEVNGIEVAWNQVSIEDVLQSPEQLESLYSEVHLLKSLKHENIIKSYNSWIDDQNKTVNLITELFTSGSLRQYRKKHKKVDLKAIKNWARQILRGLSYLHGHNPPIIHRDLKCDNIFINGNTGEVKIGDLGLAIVMQQPTARSVIGINFPFSKSVTLCLDEWRWEERRGEEKGNCTPEFMAPELYEEEYNELVDIYSFGMCMLEMVTCEYPYSECKNPAQIYKKVTTGIKPASLSKVNDPQVMQFIEKCLVPASMRLPAVELLKDPFLATVNSKDLICGSLQSPIDLPVLVNPPHPESHAMDIDSNCKKLSVDSSLKSTNESSNSSTLEFQRFTENNEFRLRGQKSDDDNTISFFLLIVYPSGCLRNIHFEFYLDSDTAIAIAEEMVEQLGLSIEDVAVITELIVNLITKLVPSLKSLFENPSSEPNGSFGANSGSPAKVVVGQRDLPQLADVQDEDNQGSTISDISAEYGVPMVSDTCNGDALESDYFTHDECYKGLNEYGSNSEYRVYDHGGHKEKSYEANASESVIIDESAKNSASSFAFSCSGMSKTLSLSSICSLSLADKGQDYELKLELDAIDTQYNQRFIELLRMREEAIENARKRWISKKKTSVT</sequence>
<dbReference type="FunFam" id="3.30.200.20:FF:000075">
    <property type="entry name" value="Probable serine/threonine-protein kinase WNK1"/>
    <property type="match status" value="1"/>
</dbReference>
<comment type="catalytic activity">
    <reaction evidence="7">
        <text>L-threonyl-[protein] + ATP = O-phospho-L-threonyl-[protein] + ADP + H(+)</text>
        <dbReference type="Rhea" id="RHEA:46608"/>
        <dbReference type="Rhea" id="RHEA-COMP:11060"/>
        <dbReference type="Rhea" id="RHEA-COMP:11605"/>
        <dbReference type="ChEBI" id="CHEBI:15378"/>
        <dbReference type="ChEBI" id="CHEBI:30013"/>
        <dbReference type="ChEBI" id="CHEBI:30616"/>
        <dbReference type="ChEBI" id="CHEBI:61977"/>
        <dbReference type="ChEBI" id="CHEBI:456216"/>
        <dbReference type="EC" id="2.7.11.1"/>
    </reaction>
</comment>
<evidence type="ECO:0000259" key="9">
    <source>
        <dbReference type="PROSITE" id="PS50011"/>
    </source>
</evidence>
<dbReference type="Pfam" id="PF00069">
    <property type="entry name" value="Pkinase"/>
    <property type="match status" value="1"/>
</dbReference>
<proteinExistence type="predicted"/>
<dbReference type="SMART" id="SM00220">
    <property type="entry name" value="S_TKc"/>
    <property type="match status" value="1"/>
</dbReference>
<dbReference type="InterPro" id="IPR011009">
    <property type="entry name" value="Kinase-like_dom_sf"/>
</dbReference>
<reference evidence="10" key="1">
    <citation type="submission" date="2018-02" db="EMBL/GenBank/DDBJ databases">
        <authorList>
            <person name="Cohen D.B."/>
            <person name="Kent A.D."/>
        </authorList>
    </citation>
    <scope>NUCLEOTIDE SEQUENCE</scope>
</reference>
<evidence type="ECO:0000256" key="1">
    <source>
        <dbReference type="ARBA" id="ARBA00012513"/>
    </source>
</evidence>
<dbReference type="SUPFAM" id="SSF56112">
    <property type="entry name" value="Protein kinase-like (PK-like)"/>
    <property type="match status" value="1"/>
</dbReference>
<organism evidence="10">
    <name type="scientific">Fagus sylvatica</name>
    <name type="common">Beechnut</name>
    <dbReference type="NCBI Taxonomy" id="28930"/>
    <lineage>
        <taxon>Eukaryota</taxon>
        <taxon>Viridiplantae</taxon>
        <taxon>Streptophyta</taxon>
        <taxon>Embryophyta</taxon>
        <taxon>Tracheophyta</taxon>
        <taxon>Spermatophyta</taxon>
        <taxon>Magnoliopsida</taxon>
        <taxon>eudicotyledons</taxon>
        <taxon>Gunneridae</taxon>
        <taxon>Pentapetalae</taxon>
        <taxon>rosids</taxon>
        <taxon>fabids</taxon>
        <taxon>Fagales</taxon>
        <taxon>Fagaceae</taxon>
        <taxon>Fagus</taxon>
    </lineage>
</organism>
<dbReference type="PROSITE" id="PS50011">
    <property type="entry name" value="PROTEIN_KINASE_DOM"/>
    <property type="match status" value="1"/>
</dbReference>
<dbReference type="EC" id="2.7.11.1" evidence="1"/>
<keyword evidence="5" id="KW-0418">Kinase</keyword>
<evidence type="ECO:0000256" key="5">
    <source>
        <dbReference type="ARBA" id="ARBA00022777"/>
    </source>
</evidence>
<feature type="domain" description="Protein kinase" evidence="9">
    <location>
        <begin position="29"/>
        <end position="315"/>
    </location>
</feature>
<dbReference type="GO" id="GO:0005524">
    <property type="term" value="F:ATP binding"/>
    <property type="evidence" value="ECO:0007669"/>
    <property type="project" value="UniProtKB-KW"/>
</dbReference>
<accession>A0A2N9FZM3</accession>
<keyword evidence="2" id="KW-0723">Serine/threonine-protein kinase</keyword>
<dbReference type="InterPro" id="IPR000719">
    <property type="entry name" value="Prot_kinase_dom"/>
</dbReference>
<evidence type="ECO:0000256" key="8">
    <source>
        <dbReference type="ARBA" id="ARBA00048679"/>
    </source>
</evidence>
<evidence type="ECO:0000256" key="3">
    <source>
        <dbReference type="ARBA" id="ARBA00022679"/>
    </source>
</evidence>
<evidence type="ECO:0000256" key="4">
    <source>
        <dbReference type="ARBA" id="ARBA00022741"/>
    </source>
</evidence>
<protein>
    <recommendedName>
        <fullName evidence="1">non-specific serine/threonine protein kinase</fullName>
        <ecNumber evidence="1">2.7.11.1</ecNumber>
    </recommendedName>
</protein>
<keyword evidence="6" id="KW-0067">ATP-binding</keyword>
<gene>
    <name evidence="10" type="ORF">FSB_LOCUS20497</name>
</gene>
<dbReference type="Gene3D" id="3.30.200.20">
    <property type="entry name" value="Phosphorylase Kinase, domain 1"/>
    <property type="match status" value="1"/>
</dbReference>
<dbReference type="FunFam" id="1.10.510.10:FF:000046">
    <property type="entry name" value="probable serine/threonine-protein kinase WNK9"/>
    <property type="match status" value="1"/>
</dbReference>
<evidence type="ECO:0000313" key="10">
    <source>
        <dbReference type="EMBL" id="SPC92615.1"/>
    </source>
</evidence>
<dbReference type="GO" id="GO:0004674">
    <property type="term" value="F:protein serine/threonine kinase activity"/>
    <property type="evidence" value="ECO:0007669"/>
    <property type="project" value="UniProtKB-KW"/>
</dbReference>
<evidence type="ECO:0000256" key="7">
    <source>
        <dbReference type="ARBA" id="ARBA00047899"/>
    </source>
</evidence>
<name>A0A2N9FZM3_FAGSY</name>
<dbReference type="PANTHER" id="PTHR13902">
    <property type="entry name" value="SERINE/THREONINE-PROTEIN KINASE WNK WITH NO LYSINE -RELATED"/>
    <property type="match status" value="1"/>
</dbReference>
<dbReference type="Gene3D" id="1.10.510.10">
    <property type="entry name" value="Transferase(Phosphotransferase) domain 1"/>
    <property type="match status" value="1"/>
</dbReference>
<dbReference type="PROSITE" id="PS00108">
    <property type="entry name" value="PROTEIN_KINASE_ST"/>
    <property type="match status" value="1"/>
</dbReference>
<evidence type="ECO:0000256" key="6">
    <source>
        <dbReference type="ARBA" id="ARBA00022840"/>
    </source>
</evidence>